<comment type="caution">
    <text evidence="1">The sequence shown here is derived from an EMBL/GenBank/DDBJ whole genome shotgun (WGS) entry which is preliminary data.</text>
</comment>
<dbReference type="AlphaFoldDB" id="A0A7W9GRR3"/>
<evidence type="ECO:0000313" key="1">
    <source>
        <dbReference type="EMBL" id="MBB5788707.1"/>
    </source>
</evidence>
<organism evidence="1 2">
    <name type="scientific">Jiangella mangrovi</name>
    <dbReference type="NCBI Taxonomy" id="1524084"/>
    <lineage>
        <taxon>Bacteria</taxon>
        <taxon>Bacillati</taxon>
        <taxon>Actinomycetota</taxon>
        <taxon>Actinomycetes</taxon>
        <taxon>Jiangellales</taxon>
        <taxon>Jiangellaceae</taxon>
        <taxon>Jiangella</taxon>
    </lineage>
</organism>
<accession>A0A7W9GRR3</accession>
<protein>
    <submittedName>
        <fullName evidence="1">Uncharacterized protein</fullName>
    </submittedName>
</protein>
<reference evidence="1 2" key="1">
    <citation type="submission" date="2020-08" db="EMBL/GenBank/DDBJ databases">
        <title>Sequencing the genomes of 1000 actinobacteria strains.</title>
        <authorList>
            <person name="Klenk H.-P."/>
        </authorList>
    </citation>
    <scope>NUCLEOTIDE SEQUENCE [LARGE SCALE GENOMIC DNA]</scope>
    <source>
        <strain evidence="1 2">DSM 102122</strain>
    </source>
</reference>
<proteinExistence type="predicted"/>
<keyword evidence="2" id="KW-1185">Reference proteome</keyword>
<dbReference type="RefSeq" id="WP_184823545.1">
    <property type="nucleotide sequence ID" value="NZ_JACHMM010000001.1"/>
</dbReference>
<dbReference type="Proteomes" id="UP000542813">
    <property type="component" value="Unassembled WGS sequence"/>
</dbReference>
<name>A0A7W9GRR3_9ACTN</name>
<evidence type="ECO:0000313" key="2">
    <source>
        <dbReference type="Proteomes" id="UP000542813"/>
    </source>
</evidence>
<sequence>MDGQWMPTSSGPCALRAVMEGLGPGTVLLDPAAPPSAADTSLSLLVVEQACASGQAATDRVTVSVDETDDEVRLVVGVRGVEGGADCQGNPPTPVVVELDQPLGERTIVDAARLPAIEVPVAPGSAG</sequence>
<dbReference type="EMBL" id="JACHMM010000001">
    <property type="protein sequence ID" value="MBB5788707.1"/>
    <property type="molecule type" value="Genomic_DNA"/>
</dbReference>
<gene>
    <name evidence="1" type="ORF">HD601_003282</name>
</gene>